<evidence type="ECO:0000256" key="3">
    <source>
        <dbReference type="ARBA" id="ARBA00023277"/>
    </source>
</evidence>
<evidence type="ECO:0000256" key="4">
    <source>
        <dbReference type="ARBA" id="ARBA00049426"/>
    </source>
</evidence>
<dbReference type="EMBL" id="MU853577">
    <property type="protein sequence ID" value="KAK4144385.1"/>
    <property type="molecule type" value="Genomic_DNA"/>
</dbReference>
<dbReference type="GO" id="GO:0047274">
    <property type="term" value="F:galactinol-sucrose galactosyltransferase activity"/>
    <property type="evidence" value="ECO:0007669"/>
    <property type="project" value="UniProtKB-EC"/>
</dbReference>
<comment type="catalytic activity">
    <reaction evidence="4">
        <text>alpha-D-galactosyl-(1-&gt;3)-1D-myo-inositol + sucrose = raffinose + myo-inositol</text>
        <dbReference type="Rhea" id="RHEA:20161"/>
        <dbReference type="ChEBI" id="CHEBI:16634"/>
        <dbReference type="ChEBI" id="CHEBI:17268"/>
        <dbReference type="ChEBI" id="CHEBI:17505"/>
        <dbReference type="ChEBI" id="CHEBI:17992"/>
        <dbReference type="EC" id="2.4.1.82"/>
    </reaction>
</comment>
<organism evidence="5 6">
    <name type="scientific">Dichotomopilus funicola</name>
    <dbReference type="NCBI Taxonomy" id="1934379"/>
    <lineage>
        <taxon>Eukaryota</taxon>
        <taxon>Fungi</taxon>
        <taxon>Dikarya</taxon>
        <taxon>Ascomycota</taxon>
        <taxon>Pezizomycotina</taxon>
        <taxon>Sordariomycetes</taxon>
        <taxon>Sordariomycetidae</taxon>
        <taxon>Sordariales</taxon>
        <taxon>Chaetomiaceae</taxon>
        <taxon>Dichotomopilus</taxon>
    </lineage>
</organism>
<dbReference type="GeneID" id="87820202"/>
<evidence type="ECO:0000256" key="2">
    <source>
        <dbReference type="ARBA" id="ARBA00007240"/>
    </source>
</evidence>
<keyword evidence="5" id="KW-0808">Transferase</keyword>
<gene>
    <name evidence="5" type="ORF">C8A04DRAFT_36634</name>
</gene>
<dbReference type="Gene3D" id="3.20.20.70">
    <property type="entry name" value="Aldolase class I"/>
    <property type="match status" value="1"/>
</dbReference>
<accession>A0AAN6V431</accession>
<evidence type="ECO:0000256" key="1">
    <source>
        <dbReference type="ARBA" id="ARBA00001255"/>
    </source>
</evidence>
<reference evidence="5" key="2">
    <citation type="submission" date="2023-05" db="EMBL/GenBank/DDBJ databases">
        <authorList>
            <consortium name="Lawrence Berkeley National Laboratory"/>
            <person name="Steindorff A."/>
            <person name="Hensen N."/>
            <person name="Bonometti L."/>
            <person name="Westerberg I."/>
            <person name="Brannstrom I.O."/>
            <person name="Guillou S."/>
            <person name="Cros-Aarteil S."/>
            <person name="Calhoun S."/>
            <person name="Haridas S."/>
            <person name="Kuo A."/>
            <person name="Mondo S."/>
            <person name="Pangilinan J."/>
            <person name="Riley R."/>
            <person name="Labutti K."/>
            <person name="Andreopoulos B."/>
            <person name="Lipzen A."/>
            <person name="Chen C."/>
            <person name="Yanf M."/>
            <person name="Daum C."/>
            <person name="Ng V."/>
            <person name="Clum A."/>
            <person name="Ohm R."/>
            <person name="Martin F."/>
            <person name="Silar P."/>
            <person name="Natvig D."/>
            <person name="Lalanne C."/>
            <person name="Gautier V."/>
            <person name="Ament-Velasquez S.L."/>
            <person name="Kruys A."/>
            <person name="Hutchinson M.I."/>
            <person name="Powell A.J."/>
            <person name="Barry K."/>
            <person name="Miller A.N."/>
            <person name="Grigoriev I.V."/>
            <person name="Debuchy R."/>
            <person name="Gladieux P."/>
            <person name="Thoren M.H."/>
            <person name="Johannesson H."/>
        </authorList>
    </citation>
    <scope>NUCLEOTIDE SEQUENCE</scope>
    <source>
        <strain evidence="5">CBS 141.50</strain>
    </source>
</reference>
<dbReference type="SUPFAM" id="SSF51445">
    <property type="entry name" value="(Trans)glycosidases"/>
    <property type="match status" value="1"/>
</dbReference>
<dbReference type="InterPro" id="IPR017853">
    <property type="entry name" value="GH"/>
</dbReference>
<evidence type="ECO:0000313" key="6">
    <source>
        <dbReference type="Proteomes" id="UP001302676"/>
    </source>
</evidence>
<dbReference type="InterPro" id="IPR008811">
    <property type="entry name" value="Glycosyl_hydrolases_36"/>
</dbReference>
<comment type="caution">
    <text evidence="5">The sequence shown here is derived from an EMBL/GenBank/DDBJ whole genome shotgun (WGS) entry which is preliminary data.</text>
</comment>
<comment type="catalytic activity">
    <reaction evidence="1">
        <text>Hydrolysis of terminal, non-reducing alpha-D-galactose residues in alpha-D-galactosides, including galactose oligosaccharides, galactomannans and galactolipids.</text>
        <dbReference type="EC" id="3.2.1.22"/>
    </reaction>
</comment>
<proteinExistence type="inferred from homology"/>
<dbReference type="Proteomes" id="UP001302676">
    <property type="component" value="Unassembled WGS sequence"/>
</dbReference>
<dbReference type="PANTHER" id="PTHR31268:SF32">
    <property type="entry name" value="GALACTINOL--SUCROSE GALACTOSYLTRANSFERASE 2-RELATED"/>
    <property type="match status" value="1"/>
</dbReference>
<keyword evidence="5" id="KW-0328">Glycosyltransferase</keyword>
<dbReference type="PANTHER" id="PTHR31268">
    <property type="match status" value="1"/>
</dbReference>
<evidence type="ECO:0000313" key="5">
    <source>
        <dbReference type="EMBL" id="KAK4144385.1"/>
    </source>
</evidence>
<comment type="similarity">
    <text evidence="2">Belongs to the glycosyl hydrolases 36 family.</text>
</comment>
<dbReference type="AlphaFoldDB" id="A0AAN6V431"/>
<keyword evidence="6" id="KW-1185">Reference proteome</keyword>
<dbReference type="GO" id="GO:0004557">
    <property type="term" value="F:alpha-galactosidase activity"/>
    <property type="evidence" value="ECO:0007669"/>
    <property type="project" value="UniProtKB-EC"/>
</dbReference>
<dbReference type="RefSeq" id="XP_062637756.1">
    <property type="nucleotide sequence ID" value="XM_062783589.1"/>
</dbReference>
<keyword evidence="3" id="KW-0119">Carbohydrate metabolism</keyword>
<reference evidence="5" key="1">
    <citation type="journal article" date="2023" name="Mol. Phylogenet. Evol.">
        <title>Genome-scale phylogeny and comparative genomics of the fungal order Sordariales.</title>
        <authorList>
            <person name="Hensen N."/>
            <person name="Bonometti L."/>
            <person name="Westerberg I."/>
            <person name="Brannstrom I.O."/>
            <person name="Guillou S."/>
            <person name="Cros-Aarteil S."/>
            <person name="Calhoun S."/>
            <person name="Haridas S."/>
            <person name="Kuo A."/>
            <person name="Mondo S."/>
            <person name="Pangilinan J."/>
            <person name="Riley R."/>
            <person name="LaButti K."/>
            <person name="Andreopoulos B."/>
            <person name="Lipzen A."/>
            <person name="Chen C."/>
            <person name="Yan M."/>
            <person name="Daum C."/>
            <person name="Ng V."/>
            <person name="Clum A."/>
            <person name="Steindorff A."/>
            <person name="Ohm R.A."/>
            <person name="Martin F."/>
            <person name="Silar P."/>
            <person name="Natvig D.O."/>
            <person name="Lalanne C."/>
            <person name="Gautier V."/>
            <person name="Ament-Velasquez S.L."/>
            <person name="Kruys A."/>
            <person name="Hutchinson M.I."/>
            <person name="Powell A.J."/>
            <person name="Barry K."/>
            <person name="Miller A.N."/>
            <person name="Grigoriev I.V."/>
            <person name="Debuchy R."/>
            <person name="Gladieux P."/>
            <person name="Hiltunen Thoren M."/>
            <person name="Johannesson H."/>
        </authorList>
    </citation>
    <scope>NUCLEOTIDE SEQUENCE</scope>
    <source>
        <strain evidence="5">CBS 141.50</strain>
    </source>
</reference>
<protein>
    <submittedName>
        <fullName evidence="5">Galactinol--sucrose galactosyltransferase 6</fullName>
    </submittedName>
</protein>
<dbReference type="InterPro" id="IPR013785">
    <property type="entry name" value="Aldolase_TIM"/>
</dbReference>
<name>A0AAN6V431_9PEZI</name>
<dbReference type="Pfam" id="PF05691">
    <property type="entry name" value="Raffinose_syn"/>
    <property type="match status" value="1"/>
</dbReference>
<sequence>MVFIATYPPLGQVTQLSCRDVTFQAVLEVPTEDPQEWQLALWYSPGNNSEWMEVELVPVNSDTHPIKLHDPVDKTTRQVFSAQLSIPVSAAFTVKFRQQTKGEKWRWVRNEQGVDDGVVIIDQKPTDESDPEDLPDLIHRFNPDLKWESQLSQSPGTRLWSIEVAVPKAGDGDSAYVETEIGDPWGQFVRWFALVRTSEPWLAPRKGRSELRLDTGALLCSFLSPRGKHMVFLGINGINDVATLFQSGDIGEPCLLLNIRSDNVHETTATVLVAVGDNIENTIAAVMYHARTLVAVTGTPVSTEVSGDVLDGDVQAQWYEKWYDGLGYCTWNSLGQRLTENKVLDALDTLTKNKINVASLIIDDNWQDIDYHGDGQWQYGWNDFEAEPKNFPRGLKALVSDIRSKHKHIQHIAVWHALLGYWGGIAPDGPLARRYKTIQAICDSTSQPRVPDKINLTLIAPSDVQGFYNDFYAFLTSCSITGVKTDAQYRVDTLSRPSDRRALINPYLDAWMSASLRHFSGNVVACMSQTPPLSFHSYLPNTRPAQVWRNSNDFFPNDSYSHPWHIWTNAHNAVLAQHLNVIPDWDMFQTAPSADEGEDGYADVFPTLHAAARCLSGGPVCITDAPGRHDLGLIRQISGRTTRGKTVVFRPSVVGRALDVYNVYRLGISDLALLKIGAYHGRSGTGTGIVGVFNLEETKLTEILPLKKFPGVVEGQKYVVRSHSSGAVTAPLEVSTSSTGGSLLEVSLGSMECDILSAYPLHEVESKSRGQVLLANLGLVGKMTGGAAVTGTVFEVRENGRMMVEAGSKALGIVGIYISILPDLTVEDDFMVTILGQPVPPHTVSVSKQDGHVLEVDVETAWDEMGLEAGWSNEPQVKVNFALDKK</sequence>